<reference evidence="3 4" key="1">
    <citation type="journal article" date="2023" name="Hortic Res">
        <title>Pangenome of water caltrop reveals structural variations and asymmetric subgenome divergence after allopolyploidization.</title>
        <authorList>
            <person name="Zhang X."/>
            <person name="Chen Y."/>
            <person name="Wang L."/>
            <person name="Yuan Y."/>
            <person name="Fang M."/>
            <person name="Shi L."/>
            <person name="Lu R."/>
            <person name="Comes H.P."/>
            <person name="Ma Y."/>
            <person name="Chen Y."/>
            <person name="Huang G."/>
            <person name="Zhou Y."/>
            <person name="Zheng Z."/>
            <person name="Qiu Y."/>
        </authorList>
    </citation>
    <scope>NUCLEOTIDE SEQUENCE [LARGE SCALE GENOMIC DNA]</scope>
    <source>
        <tissue evidence="3">Roots</tissue>
    </source>
</reference>
<dbReference type="Gene3D" id="2.40.50.100">
    <property type="match status" value="1"/>
</dbReference>
<dbReference type="AlphaFoldDB" id="A0AAN7JZC7"/>
<proteinExistence type="predicted"/>
<gene>
    <name evidence="3" type="ORF">SAY87_009784</name>
</gene>
<dbReference type="Proteomes" id="UP001345219">
    <property type="component" value="Chromosome 8"/>
</dbReference>
<protein>
    <recommendedName>
        <fullName evidence="2">Lipoyl-binding domain-containing protein</fullName>
    </recommendedName>
</protein>
<dbReference type="Pfam" id="PF00364">
    <property type="entry name" value="Biotin_lipoyl"/>
    <property type="match status" value="1"/>
</dbReference>
<sequence>MKATDISKELFLFLDCTLQTKLSESFRPATRKFYLRPPSPSQFLSLPRRRQTGCDSSPGLNPMESSCVLRSINYSANAMSRVRLLPEKPGMVPAHCSWSSFRKIEIHGLRVAGDILCSPKRKNASITASVKAPDAVVTSNSSVLAENTSKESKENNALQSAIFPAGFEALLLEVCDETEVAELKLKIGGFEMHVKRNVGAAKSPISVVSPSVPPPIPSEPMDQLGSSTLRPPAPPKPSPGKTSPFTNVSFGKSSRLEALEASGASGFVLVSSPTVGSFRRGRTLKGKKQPPSCKEGDVIKEGQVIGWLDQFGTELPVKSDASGEVLRLLIDDGEPVGFGDPLIAVLPSFRGIN</sequence>
<dbReference type="InterPro" id="IPR053217">
    <property type="entry name" value="ACC_Biotin_Carrier"/>
</dbReference>
<feature type="domain" description="Lipoyl-binding" evidence="2">
    <location>
        <begin position="289"/>
        <end position="344"/>
    </location>
</feature>
<dbReference type="PANTHER" id="PTHR47597">
    <property type="entry name" value="IS A MEMBER OF THE PF|00364 BIOTIN-REQUIRING ENZYMES FAMILY-RELATED"/>
    <property type="match status" value="1"/>
</dbReference>
<dbReference type="InterPro" id="IPR011053">
    <property type="entry name" value="Single_hybrid_motif"/>
</dbReference>
<evidence type="ECO:0000259" key="2">
    <source>
        <dbReference type="Pfam" id="PF00364"/>
    </source>
</evidence>
<evidence type="ECO:0000256" key="1">
    <source>
        <dbReference type="SAM" id="MobiDB-lite"/>
    </source>
</evidence>
<dbReference type="SUPFAM" id="SSF51230">
    <property type="entry name" value="Single hybrid motif"/>
    <property type="match status" value="1"/>
</dbReference>
<evidence type="ECO:0000313" key="3">
    <source>
        <dbReference type="EMBL" id="KAK4756027.1"/>
    </source>
</evidence>
<organism evidence="3 4">
    <name type="scientific">Trapa incisa</name>
    <dbReference type="NCBI Taxonomy" id="236973"/>
    <lineage>
        <taxon>Eukaryota</taxon>
        <taxon>Viridiplantae</taxon>
        <taxon>Streptophyta</taxon>
        <taxon>Embryophyta</taxon>
        <taxon>Tracheophyta</taxon>
        <taxon>Spermatophyta</taxon>
        <taxon>Magnoliopsida</taxon>
        <taxon>eudicotyledons</taxon>
        <taxon>Gunneridae</taxon>
        <taxon>Pentapetalae</taxon>
        <taxon>rosids</taxon>
        <taxon>malvids</taxon>
        <taxon>Myrtales</taxon>
        <taxon>Lythraceae</taxon>
        <taxon>Trapa</taxon>
    </lineage>
</organism>
<evidence type="ECO:0000313" key="4">
    <source>
        <dbReference type="Proteomes" id="UP001345219"/>
    </source>
</evidence>
<comment type="caution">
    <text evidence="3">The sequence shown here is derived from an EMBL/GenBank/DDBJ whole genome shotgun (WGS) entry which is preliminary data.</text>
</comment>
<name>A0AAN7JZC7_9MYRT</name>
<keyword evidence="4" id="KW-1185">Reference proteome</keyword>
<dbReference type="PANTHER" id="PTHR47597:SF2">
    <property type="entry name" value="LIPOYL-BINDING DOMAIN-CONTAINING PROTEIN"/>
    <property type="match status" value="1"/>
</dbReference>
<dbReference type="CDD" id="cd06850">
    <property type="entry name" value="biotinyl_domain"/>
    <property type="match status" value="1"/>
</dbReference>
<dbReference type="EMBL" id="JAXIOK010000014">
    <property type="protein sequence ID" value="KAK4756027.1"/>
    <property type="molecule type" value="Genomic_DNA"/>
</dbReference>
<accession>A0AAN7JZC7</accession>
<feature type="region of interest" description="Disordered" evidence="1">
    <location>
        <begin position="205"/>
        <end position="247"/>
    </location>
</feature>
<dbReference type="InterPro" id="IPR000089">
    <property type="entry name" value="Biotin_lipoyl"/>
</dbReference>